<feature type="compositionally biased region" description="Polar residues" evidence="1">
    <location>
        <begin position="43"/>
        <end position="64"/>
    </location>
</feature>
<dbReference type="EMBL" id="QPFP01000062">
    <property type="protein sequence ID" value="TEB24832.1"/>
    <property type="molecule type" value="Genomic_DNA"/>
</dbReference>
<feature type="compositionally biased region" description="Polar residues" evidence="1">
    <location>
        <begin position="1"/>
        <end position="10"/>
    </location>
</feature>
<evidence type="ECO:0000313" key="2">
    <source>
        <dbReference type="EMBL" id="TEB24832.1"/>
    </source>
</evidence>
<organism evidence="2 3">
    <name type="scientific">Coprinellus micaceus</name>
    <name type="common">Glistening ink-cap mushroom</name>
    <name type="synonym">Coprinus micaceus</name>
    <dbReference type="NCBI Taxonomy" id="71717"/>
    <lineage>
        <taxon>Eukaryota</taxon>
        <taxon>Fungi</taxon>
        <taxon>Dikarya</taxon>
        <taxon>Basidiomycota</taxon>
        <taxon>Agaricomycotina</taxon>
        <taxon>Agaricomycetes</taxon>
        <taxon>Agaricomycetidae</taxon>
        <taxon>Agaricales</taxon>
        <taxon>Agaricineae</taxon>
        <taxon>Psathyrellaceae</taxon>
        <taxon>Coprinellus</taxon>
    </lineage>
</organism>
<gene>
    <name evidence="2" type="ORF">FA13DRAFT_1279418</name>
</gene>
<dbReference type="AlphaFoldDB" id="A0A4Y7SSQ6"/>
<accession>A0A4Y7SSQ6</accession>
<sequence>MSDRTQSSSHSHGRIRQDERSFGVPSHGSPHSLQVTPPVPSTFVYQPPSTAWSVSTSRTQSSRPGTGRSRTMDYPPSHVPSQQTPSPVLGHGTNNLQYLWCCTSRIWYS</sequence>
<feature type="region of interest" description="Disordered" evidence="1">
    <location>
        <begin position="1"/>
        <end position="90"/>
    </location>
</feature>
<reference evidence="2 3" key="1">
    <citation type="journal article" date="2019" name="Nat. Ecol. Evol.">
        <title>Megaphylogeny resolves global patterns of mushroom evolution.</title>
        <authorList>
            <person name="Varga T."/>
            <person name="Krizsan K."/>
            <person name="Foldi C."/>
            <person name="Dima B."/>
            <person name="Sanchez-Garcia M."/>
            <person name="Sanchez-Ramirez S."/>
            <person name="Szollosi G.J."/>
            <person name="Szarkandi J.G."/>
            <person name="Papp V."/>
            <person name="Albert L."/>
            <person name="Andreopoulos W."/>
            <person name="Angelini C."/>
            <person name="Antonin V."/>
            <person name="Barry K.W."/>
            <person name="Bougher N.L."/>
            <person name="Buchanan P."/>
            <person name="Buyck B."/>
            <person name="Bense V."/>
            <person name="Catcheside P."/>
            <person name="Chovatia M."/>
            <person name="Cooper J."/>
            <person name="Damon W."/>
            <person name="Desjardin D."/>
            <person name="Finy P."/>
            <person name="Geml J."/>
            <person name="Haridas S."/>
            <person name="Hughes K."/>
            <person name="Justo A."/>
            <person name="Karasinski D."/>
            <person name="Kautmanova I."/>
            <person name="Kiss B."/>
            <person name="Kocsube S."/>
            <person name="Kotiranta H."/>
            <person name="LaButti K.M."/>
            <person name="Lechner B.E."/>
            <person name="Liimatainen K."/>
            <person name="Lipzen A."/>
            <person name="Lukacs Z."/>
            <person name="Mihaltcheva S."/>
            <person name="Morgado L.N."/>
            <person name="Niskanen T."/>
            <person name="Noordeloos M.E."/>
            <person name="Ohm R.A."/>
            <person name="Ortiz-Santana B."/>
            <person name="Ovrebo C."/>
            <person name="Racz N."/>
            <person name="Riley R."/>
            <person name="Savchenko A."/>
            <person name="Shiryaev A."/>
            <person name="Soop K."/>
            <person name="Spirin V."/>
            <person name="Szebenyi C."/>
            <person name="Tomsovsky M."/>
            <person name="Tulloss R.E."/>
            <person name="Uehling J."/>
            <person name="Grigoriev I.V."/>
            <person name="Vagvolgyi C."/>
            <person name="Papp T."/>
            <person name="Martin F.M."/>
            <person name="Miettinen O."/>
            <person name="Hibbett D.S."/>
            <person name="Nagy L.G."/>
        </authorList>
    </citation>
    <scope>NUCLEOTIDE SEQUENCE [LARGE SCALE GENOMIC DNA]</scope>
    <source>
        <strain evidence="2 3">FP101781</strain>
    </source>
</reference>
<evidence type="ECO:0000256" key="1">
    <source>
        <dbReference type="SAM" id="MobiDB-lite"/>
    </source>
</evidence>
<protein>
    <submittedName>
        <fullName evidence="2">Uncharacterized protein</fullName>
    </submittedName>
</protein>
<dbReference type="Proteomes" id="UP000298030">
    <property type="component" value="Unassembled WGS sequence"/>
</dbReference>
<comment type="caution">
    <text evidence="2">The sequence shown here is derived from an EMBL/GenBank/DDBJ whole genome shotgun (WGS) entry which is preliminary data.</text>
</comment>
<evidence type="ECO:0000313" key="3">
    <source>
        <dbReference type="Proteomes" id="UP000298030"/>
    </source>
</evidence>
<proteinExistence type="predicted"/>
<keyword evidence="3" id="KW-1185">Reference proteome</keyword>
<feature type="compositionally biased region" description="Polar residues" evidence="1">
    <location>
        <begin position="79"/>
        <end position="90"/>
    </location>
</feature>
<name>A0A4Y7SSQ6_COPMI</name>